<dbReference type="Proteomes" id="UP000076532">
    <property type="component" value="Unassembled WGS sequence"/>
</dbReference>
<sequence>MPEAVGLDIQAGETASSTSYKARLISHHVRIKLGEREDGSVPLMVAMQGPQGCGKTTLCTSIKSLLEKESVRVAILSVDDLYLPYPRLKALAESHPSNKLLSGRGQPGTHDLDLGSSVLKAVQTINHTGHPVHPIHLPIFDKSLNGGKGDRSEETILLSPRLDVFILEGWSMGFAPVEPAVLQDRYSEGQSMEGLERPYFTSHSLQSLLTLNENLGAVAAALYPPFTVFIQVQPSSLEHVFRWRLEQEHHMKSLNGGRGMTDEEVHAFVERYMPGYELWGGGITTGDHAKTWRGNGYRLVYGKDREVIRTETF</sequence>
<dbReference type="AlphaFoldDB" id="A0A166PZK1"/>
<protein>
    <submittedName>
        <fullName evidence="1">P-loop containing nucleoside triphosphate hydrolase protein</fullName>
    </submittedName>
</protein>
<dbReference type="SUPFAM" id="SSF52540">
    <property type="entry name" value="P-loop containing nucleoside triphosphate hydrolases"/>
    <property type="match status" value="1"/>
</dbReference>
<gene>
    <name evidence="1" type="ORF">FIBSPDRAFT_819274</name>
</gene>
<dbReference type="STRING" id="436010.A0A166PZK1"/>
<proteinExistence type="predicted"/>
<accession>A0A166PZK1</accession>
<dbReference type="InterPro" id="IPR027417">
    <property type="entry name" value="P-loop_NTPase"/>
</dbReference>
<dbReference type="GO" id="GO:0016787">
    <property type="term" value="F:hydrolase activity"/>
    <property type="evidence" value="ECO:0007669"/>
    <property type="project" value="UniProtKB-KW"/>
</dbReference>
<dbReference type="OrthoDB" id="347435at2759"/>
<keyword evidence="1" id="KW-0378">Hydrolase</keyword>
<name>A0A166PZK1_9AGAM</name>
<keyword evidence="2" id="KW-1185">Reference proteome</keyword>
<dbReference type="PANTHER" id="PTHR10285">
    <property type="entry name" value="URIDINE KINASE"/>
    <property type="match status" value="1"/>
</dbReference>
<dbReference type="Gene3D" id="3.40.50.300">
    <property type="entry name" value="P-loop containing nucleotide triphosphate hydrolases"/>
    <property type="match status" value="1"/>
</dbReference>
<reference evidence="1 2" key="1">
    <citation type="journal article" date="2016" name="Mol. Biol. Evol.">
        <title>Comparative Genomics of Early-Diverging Mushroom-Forming Fungi Provides Insights into the Origins of Lignocellulose Decay Capabilities.</title>
        <authorList>
            <person name="Nagy L.G."/>
            <person name="Riley R."/>
            <person name="Tritt A."/>
            <person name="Adam C."/>
            <person name="Daum C."/>
            <person name="Floudas D."/>
            <person name="Sun H."/>
            <person name="Yadav J.S."/>
            <person name="Pangilinan J."/>
            <person name="Larsson K.H."/>
            <person name="Matsuura K."/>
            <person name="Barry K."/>
            <person name="Labutti K."/>
            <person name="Kuo R."/>
            <person name="Ohm R.A."/>
            <person name="Bhattacharya S.S."/>
            <person name="Shirouzu T."/>
            <person name="Yoshinaga Y."/>
            <person name="Martin F.M."/>
            <person name="Grigoriev I.V."/>
            <person name="Hibbett D.S."/>
        </authorList>
    </citation>
    <scope>NUCLEOTIDE SEQUENCE [LARGE SCALE GENOMIC DNA]</scope>
    <source>
        <strain evidence="1 2">CBS 109695</strain>
    </source>
</reference>
<dbReference type="EMBL" id="KV417513">
    <property type="protein sequence ID" value="KZP26606.1"/>
    <property type="molecule type" value="Genomic_DNA"/>
</dbReference>
<organism evidence="1 2">
    <name type="scientific">Athelia psychrophila</name>
    <dbReference type="NCBI Taxonomy" id="1759441"/>
    <lineage>
        <taxon>Eukaryota</taxon>
        <taxon>Fungi</taxon>
        <taxon>Dikarya</taxon>
        <taxon>Basidiomycota</taxon>
        <taxon>Agaricomycotina</taxon>
        <taxon>Agaricomycetes</taxon>
        <taxon>Agaricomycetidae</taxon>
        <taxon>Atheliales</taxon>
        <taxon>Atheliaceae</taxon>
        <taxon>Athelia</taxon>
    </lineage>
</organism>
<evidence type="ECO:0000313" key="1">
    <source>
        <dbReference type="EMBL" id="KZP26606.1"/>
    </source>
</evidence>
<evidence type="ECO:0000313" key="2">
    <source>
        <dbReference type="Proteomes" id="UP000076532"/>
    </source>
</evidence>